<feature type="region of interest" description="Disordered" evidence="2">
    <location>
        <begin position="83"/>
        <end position="123"/>
    </location>
</feature>
<evidence type="ECO:0000259" key="3">
    <source>
        <dbReference type="PROSITE" id="PS50157"/>
    </source>
</evidence>
<reference evidence="4 5" key="1">
    <citation type="journal article" date="2018" name="Nat. Ecol. Evol.">
        <title>Pezizomycetes genomes reveal the molecular basis of ectomycorrhizal truffle lifestyle.</title>
        <authorList>
            <person name="Murat C."/>
            <person name="Payen T."/>
            <person name="Noel B."/>
            <person name="Kuo A."/>
            <person name="Morin E."/>
            <person name="Chen J."/>
            <person name="Kohler A."/>
            <person name="Krizsan K."/>
            <person name="Balestrini R."/>
            <person name="Da Silva C."/>
            <person name="Montanini B."/>
            <person name="Hainaut M."/>
            <person name="Levati E."/>
            <person name="Barry K.W."/>
            <person name="Belfiori B."/>
            <person name="Cichocki N."/>
            <person name="Clum A."/>
            <person name="Dockter R.B."/>
            <person name="Fauchery L."/>
            <person name="Guy J."/>
            <person name="Iotti M."/>
            <person name="Le Tacon F."/>
            <person name="Lindquist E.A."/>
            <person name="Lipzen A."/>
            <person name="Malagnac F."/>
            <person name="Mello A."/>
            <person name="Molinier V."/>
            <person name="Miyauchi S."/>
            <person name="Poulain J."/>
            <person name="Riccioni C."/>
            <person name="Rubini A."/>
            <person name="Sitrit Y."/>
            <person name="Splivallo R."/>
            <person name="Traeger S."/>
            <person name="Wang M."/>
            <person name="Zifcakova L."/>
            <person name="Wipf D."/>
            <person name="Zambonelli A."/>
            <person name="Paolocci F."/>
            <person name="Nowrousian M."/>
            <person name="Ottonello S."/>
            <person name="Baldrian P."/>
            <person name="Spatafora J.W."/>
            <person name="Henrissat B."/>
            <person name="Nagy L.G."/>
            <person name="Aury J.M."/>
            <person name="Wincker P."/>
            <person name="Grigoriev I.V."/>
            <person name="Bonfante P."/>
            <person name="Martin F.M."/>
        </authorList>
    </citation>
    <scope>NUCLEOTIDE SEQUENCE [LARGE SCALE GENOMIC DNA]</scope>
    <source>
        <strain evidence="4 5">RN42</strain>
    </source>
</reference>
<feature type="domain" description="C2H2-type" evidence="3">
    <location>
        <begin position="137"/>
        <end position="165"/>
    </location>
</feature>
<organism evidence="4 5">
    <name type="scientific">Ascobolus immersus RN42</name>
    <dbReference type="NCBI Taxonomy" id="1160509"/>
    <lineage>
        <taxon>Eukaryota</taxon>
        <taxon>Fungi</taxon>
        <taxon>Dikarya</taxon>
        <taxon>Ascomycota</taxon>
        <taxon>Pezizomycotina</taxon>
        <taxon>Pezizomycetes</taxon>
        <taxon>Pezizales</taxon>
        <taxon>Ascobolaceae</taxon>
        <taxon>Ascobolus</taxon>
    </lineage>
</organism>
<dbReference type="GO" id="GO:0008270">
    <property type="term" value="F:zinc ion binding"/>
    <property type="evidence" value="ECO:0007669"/>
    <property type="project" value="UniProtKB-KW"/>
</dbReference>
<dbReference type="InterPro" id="IPR013087">
    <property type="entry name" value="Znf_C2H2_type"/>
</dbReference>
<dbReference type="PROSITE" id="PS50157">
    <property type="entry name" value="ZINC_FINGER_C2H2_2"/>
    <property type="match status" value="1"/>
</dbReference>
<feature type="compositionally biased region" description="Gly residues" evidence="2">
    <location>
        <begin position="59"/>
        <end position="69"/>
    </location>
</feature>
<feature type="region of interest" description="Disordered" evidence="2">
    <location>
        <begin position="1"/>
        <end position="71"/>
    </location>
</feature>
<feature type="compositionally biased region" description="Basic and acidic residues" evidence="2">
    <location>
        <begin position="655"/>
        <end position="664"/>
    </location>
</feature>
<keyword evidence="1" id="KW-0862">Zinc</keyword>
<feature type="compositionally biased region" description="Basic and acidic residues" evidence="2">
    <location>
        <begin position="95"/>
        <end position="111"/>
    </location>
</feature>
<dbReference type="AlphaFoldDB" id="A0A3N4I5Z6"/>
<keyword evidence="5" id="KW-1185">Reference proteome</keyword>
<evidence type="ECO:0000256" key="1">
    <source>
        <dbReference type="PROSITE-ProRule" id="PRU00042"/>
    </source>
</evidence>
<gene>
    <name evidence="4" type="ORF">BJ508DRAFT_414742</name>
</gene>
<dbReference type="PROSITE" id="PS00028">
    <property type="entry name" value="ZINC_FINGER_C2H2_1"/>
    <property type="match status" value="1"/>
</dbReference>
<keyword evidence="1" id="KW-0479">Metal-binding</keyword>
<proteinExistence type="predicted"/>
<evidence type="ECO:0000313" key="4">
    <source>
        <dbReference type="EMBL" id="RPA81503.1"/>
    </source>
</evidence>
<dbReference type="STRING" id="1160509.A0A3N4I5Z6"/>
<dbReference type="Proteomes" id="UP000275078">
    <property type="component" value="Unassembled WGS sequence"/>
</dbReference>
<evidence type="ECO:0000313" key="5">
    <source>
        <dbReference type="Proteomes" id="UP000275078"/>
    </source>
</evidence>
<name>A0A3N4I5Z6_ASCIM</name>
<dbReference type="EMBL" id="ML119679">
    <property type="protein sequence ID" value="RPA81503.1"/>
    <property type="molecule type" value="Genomic_DNA"/>
</dbReference>
<evidence type="ECO:0000256" key="2">
    <source>
        <dbReference type="SAM" id="MobiDB-lite"/>
    </source>
</evidence>
<dbReference type="OrthoDB" id="5275938at2759"/>
<sequence length="715" mass="78587">MEDDFPQRSNSTRKDPGLIRIDSTSGRSIHDQDAGYINGNHGTPNGGSPGTPGTPGTHGTSGSGSGGGQQLWKKVMKRLKTVRHMEGDHDDYDERENRKIRDGRDPNERYSFDYPTGGRSSPSCDSFLDSQQELAIHRCSYCNRPFRTEALLAKHCDKHHYPGAPPVSNYASQSGLVDGMGESSAGGGVSRAGADSVLVDHNQPNYVIAEGGDLILDVMAPFAAPSAGFAAGEGSPESRRNSIFSTSGAVNGGGDGSSQFNGIGAALSPTEPAEAIRSTFLVSSQVLSTASPVFAELVKKTFLLPPRRRLQPSATSSANKLTLTPAAGKLTLEEDPRTFFLVLNILHHRNSLLPKKLPFPTLVSIALIADRYSIAEPLQLWVERWSSPYRKLVREPSYHDWLIIAWTFSYDDIFRTITHELSLSTSFDPSTSRLLVEAPGQPPKHLAGYNTAPMVLERLAAVRQSRIQPLMHYLISHKNGRIKNGYGPNWFCRTPVKKDLGNSCDAFQLGHLLLSLSTHNLDEGSPFWEKSVRDIVEGLDKIEIQSIDFSRAVECKCQREPKEGEEVKHTTCAIAHRACSWVPGLKEQIRLALDGDLALSLEEFKREIAASKEGRPSSAGGSTIKGGESGRDRRERERSERERGERPGTSASQHTIDRKERDRPGTSSSSSYREDGSRRRRREGSVSGSVRKERRERGDRGDRGHRRAESEGVIV</sequence>
<accession>A0A3N4I5Z6</accession>
<feature type="compositionally biased region" description="Basic and acidic residues" evidence="2">
    <location>
        <begin position="690"/>
        <end position="715"/>
    </location>
</feature>
<feature type="compositionally biased region" description="Basic and acidic residues" evidence="2">
    <location>
        <begin position="628"/>
        <end position="646"/>
    </location>
</feature>
<keyword evidence="1" id="KW-0863">Zinc-finger</keyword>
<feature type="region of interest" description="Disordered" evidence="2">
    <location>
        <begin position="609"/>
        <end position="715"/>
    </location>
</feature>
<protein>
    <recommendedName>
        <fullName evidence="3">C2H2-type domain-containing protein</fullName>
    </recommendedName>
</protein>